<feature type="compositionally biased region" description="Basic and acidic residues" evidence="2">
    <location>
        <begin position="565"/>
        <end position="588"/>
    </location>
</feature>
<feature type="compositionally biased region" description="Basic residues" evidence="2">
    <location>
        <begin position="623"/>
        <end position="632"/>
    </location>
</feature>
<name>A0A9P0G903_9CUCU</name>
<feature type="region of interest" description="Disordered" evidence="2">
    <location>
        <begin position="620"/>
        <end position="667"/>
    </location>
</feature>
<dbReference type="SUPFAM" id="SSF46689">
    <property type="entry name" value="Homeodomain-like"/>
    <property type="match status" value="1"/>
</dbReference>
<dbReference type="AlphaFoldDB" id="A0A9P0G903"/>
<proteinExistence type="predicted"/>
<dbReference type="PANTHER" id="PTHR22929">
    <property type="entry name" value="RNA POLYMERASE III TRANSCRIPTION INITIATION FACTOR B"/>
    <property type="match status" value="1"/>
</dbReference>
<accession>A0A9P0G903</accession>
<gene>
    <name evidence="4" type="ORF">PSYICH_LOCUS3123</name>
</gene>
<feature type="domain" description="Transcription factor TFIIIB component B'' Myb" evidence="3">
    <location>
        <begin position="480"/>
        <end position="563"/>
    </location>
</feature>
<organism evidence="4 5">
    <name type="scientific">Psylliodes chrysocephalus</name>
    <dbReference type="NCBI Taxonomy" id="3402493"/>
    <lineage>
        <taxon>Eukaryota</taxon>
        <taxon>Metazoa</taxon>
        <taxon>Ecdysozoa</taxon>
        <taxon>Arthropoda</taxon>
        <taxon>Hexapoda</taxon>
        <taxon>Insecta</taxon>
        <taxon>Pterygota</taxon>
        <taxon>Neoptera</taxon>
        <taxon>Endopterygota</taxon>
        <taxon>Coleoptera</taxon>
        <taxon>Polyphaga</taxon>
        <taxon>Cucujiformia</taxon>
        <taxon>Chrysomeloidea</taxon>
        <taxon>Chrysomelidae</taxon>
        <taxon>Galerucinae</taxon>
        <taxon>Alticini</taxon>
        <taxon>Psylliodes</taxon>
    </lineage>
</organism>
<sequence>MTSRRSRIKGIANIPQRRKPVNQKNELESKQVEPYENEDGNNLISKESEVNNTNKNSIDPCKDSNLSSKSLVDNVCQNDAISNVAEIINETSENVVNKNPSEHHETLKTAVELSVLAQTSGNNDSDLNIKKSEVQLEKPNIKAKSFLKKHFVKIPTSVNSSQRKKAQFSQEEKKQSISCPVVDNDDQHSKKININLQNELEQDQIQKNECTQDVQVSEDEVCVPNVAENSSESRENIFQKPLSVTNNAAQSDTEYNLPPPSPNKVNRARIKAIPRLANRKASFSASESEDENRKIDRIRNDSVCSVTSVVTESITECLSPQRKKDTTATILPKRCGRSEQTRKLAEARREFIRRFGANKPERNRLTMMDLIFYNPDSNPMTISEKDAAAAVEDDPEPLKNVDDPGLADNVDNSSPTEDLAKSDEENAMPVPQIKIGPSGEIILDEQSLVIERKDLQRQRAEMENTKIVDADKFKTGYGIYTRHRRSKFWSHFETLRFYKALNTIGTDFMLMCELFPNRVRRELKIKFKKEEKLNRQLVDKALMQPCHFDFEDLKNEMEMEEMELEELRRQNEEQRKQRDEKDQKKQEKIIEKARKRKVEEISKKPTPPIEHEIITKEPEKVIHKIKPKKPKKEKLSIKSFMSDSDADESDLATQSESDEDVFLSRKPTRSGRLPKVVQRYEDESSINYVMRKNKIPNHAQPDNVEPGSIMIITENGPNGEPIYKIYMVTPEQKATRLELSSDAIAKAIQLKEGMSAESIMTISANITDDEEECPQENNITIPADENVTTLKSDVNINIPEEVCSENIEQFPNMDLMSDLSTPEMLNSPMLIATEEDNHRKEGLMVINDFNEMSQIVLEVTSDGTCFKLNDEEVAKNEENSVLDPEDEIIVNEKIVEMDCDS</sequence>
<dbReference type="EMBL" id="OV651824">
    <property type="protein sequence ID" value="CAH1102351.1"/>
    <property type="molecule type" value="Genomic_DNA"/>
</dbReference>
<dbReference type="InterPro" id="IPR039467">
    <property type="entry name" value="TFIIIB_B''_Myb"/>
</dbReference>
<evidence type="ECO:0000256" key="1">
    <source>
        <dbReference type="ARBA" id="ARBA00004123"/>
    </source>
</evidence>
<dbReference type="Pfam" id="PF15963">
    <property type="entry name" value="Myb_DNA-bind_7"/>
    <property type="match status" value="1"/>
</dbReference>
<feature type="compositionally biased region" description="Acidic residues" evidence="2">
    <location>
        <begin position="644"/>
        <end position="661"/>
    </location>
</feature>
<dbReference type="InterPro" id="IPR009057">
    <property type="entry name" value="Homeodomain-like_sf"/>
</dbReference>
<dbReference type="OrthoDB" id="272624at2759"/>
<dbReference type="PANTHER" id="PTHR22929:SF0">
    <property type="entry name" value="TRANSCRIPTION FACTOR TFIIIB COMPONENT B'' HOMOLOG"/>
    <property type="match status" value="1"/>
</dbReference>
<reference evidence="4" key="1">
    <citation type="submission" date="2022-01" db="EMBL/GenBank/DDBJ databases">
        <authorList>
            <person name="King R."/>
        </authorList>
    </citation>
    <scope>NUCLEOTIDE SEQUENCE</scope>
</reference>
<evidence type="ECO:0000313" key="5">
    <source>
        <dbReference type="Proteomes" id="UP001153636"/>
    </source>
</evidence>
<comment type="subcellular location">
    <subcellularLocation>
        <location evidence="1">Nucleus</location>
    </subcellularLocation>
</comment>
<feature type="compositionally biased region" description="Polar residues" evidence="2">
    <location>
        <begin position="40"/>
        <end position="57"/>
    </location>
</feature>
<evidence type="ECO:0000259" key="3">
    <source>
        <dbReference type="Pfam" id="PF15963"/>
    </source>
</evidence>
<evidence type="ECO:0000256" key="2">
    <source>
        <dbReference type="SAM" id="MobiDB-lite"/>
    </source>
</evidence>
<dbReference type="GO" id="GO:0070898">
    <property type="term" value="P:RNA polymerase III preinitiation complex assembly"/>
    <property type="evidence" value="ECO:0007669"/>
    <property type="project" value="TreeGrafter"/>
</dbReference>
<dbReference type="GO" id="GO:0005634">
    <property type="term" value="C:nucleus"/>
    <property type="evidence" value="ECO:0007669"/>
    <property type="project" value="UniProtKB-SubCell"/>
</dbReference>
<feature type="region of interest" description="Disordered" evidence="2">
    <location>
        <begin position="1"/>
        <end position="61"/>
    </location>
</feature>
<protein>
    <recommendedName>
        <fullName evidence="3">Transcription factor TFIIIB component B'' Myb domain-containing protein</fullName>
    </recommendedName>
</protein>
<dbReference type="GO" id="GO:0001156">
    <property type="term" value="F:TFIIIC-class transcription factor complex binding"/>
    <property type="evidence" value="ECO:0007669"/>
    <property type="project" value="TreeGrafter"/>
</dbReference>
<evidence type="ECO:0000313" key="4">
    <source>
        <dbReference type="EMBL" id="CAH1102351.1"/>
    </source>
</evidence>
<feature type="region of interest" description="Disordered" evidence="2">
    <location>
        <begin position="561"/>
        <end position="588"/>
    </location>
</feature>
<keyword evidence="5" id="KW-1185">Reference proteome</keyword>
<dbReference type="Proteomes" id="UP001153636">
    <property type="component" value="Chromosome 12"/>
</dbReference>
<dbReference type="GO" id="GO:0000126">
    <property type="term" value="C:transcription factor TFIIIB complex"/>
    <property type="evidence" value="ECO:0007669"/>
    <property type="project" value="TreeGrafter"/>
</dbReference>
<feature type="region of interest" description="Disordered" evidence="2">
    <location>
        <begin position="386"/>
        <end position="432"/>
    </location>
</feature>